<dbReference type="RefSeq" id="WP_268046678.1">
    <property type="nucleotide sequence ID" value="NZ_CP104064.1"/>
</dbReference>
<evidence type="ECO:0000259" key="2">
    <source>
        <dbReference type="Pfam" id="PF04471"/>
    </source>
</evidence>
<dbReference type="Proteomes" id="UP001164803">
    <property type="component" value="Chromosome"/>
</dbReference>
<evidence type="ECO:0000313" key="4">
    <source>
        <dbReference type="Proteomes" id="UP001164803"/>
    </source>
</evidence>
<sequence>MIATLMNMHWNKEHKRFEEERRKHQEQREQQIALSRITDVDQMSGLEFEEYLRVLFSKMGYDARTTRASGDFGADVVLTDQEGQLTVVQAKRYSKPVGVKAVQEVHGAKGFYQAEYAIVVTNSSFTKAARDLALKLNVRLIDRHELTELGAQVWD</sequence>
<feature type="domain" description="Restriction endonuclease type IV Mrr" evidence="2">
    <location>
        <begin position="41"/>
        <end position="149"/>
    </location>
</feature>
<dbReference type="InterPro" id="IPR007560">
    <property type="entry name" value="Restrct_endonuc_IV_Mrr"/>
</dbReference>
<keyword evidence="3" id="KW-0540">Nuclease</keyword>
<keyword evidence="1" id="KW-0175">Coiled coil</keyword>
<accession>A0ABY6Z918</accession>
<evidence type="ECO:0000313" key="3">
    <source>
        <dbReference type="EMBL" id="WAH39033.1"/>
    </source>
</evidence>
<dbReference type="InterPro" id="IPR052906">
    <property type="entry name" value="Type_IV_Methyl-Rstrct_Enzyme"/>
</dbReference>
<dbReference type="InterPro" id="IPR011335">
    <property type="entry name" value="Restrct_endonuc-II-like"/>
</dbReference>
<dbReference type="PANTHER" id="PTHR30015">
    <property type="entry name" value="MRR RESTRICTION SYSTEM PROTEIN"/>
    <property type="match status" value="1"/>
</dbReference>
<dbReference type="Gene3D" id="3.40.1350.10">
    <property type="match status" value="1"/>
</dbReference>
<dbReference type="Pfam" id="PF04471">
    <property type="entry name" value="Mrr_cat"/>
    <property type="match status" value="1"/>
</dbReference>
<evidence type="ECO:0000256" key="1">
    <source>
        <dbReference type="SAM" id="Coils"/>
    </source>
</evidence>
<organism evidence="3 4">
    <name type="scientific">Alicyclobacillus dauci</name>
    <dbReference type="NCBI Taxonomy" id="1475485"/>
    <lineage>
        <taxon>Bacteria</taxon>
        <taxon>Bacillati</taxon>
        <taxon>Bacillota</taxon>
        <taxon>Bacilli</taxon>
        <taxon>Bacillales</taxon>
        <taxon>Alicyclobacillaceae</taxon>
        <taxon>Alicyclobacillus</taxon>
    </lineage>
</organism>
<dbReference type="SUPFAM" id="SSF52980">
    <property type="entry name" value="Restriction endonuclease-like"/>
    <property type="match status" value="1"/>
</dbReference>
<feature type="coiled-coil region" evidence="1">
    <location>
        <begin position="7"/>
        <end position="34"/>
    </location>
</feature>
<name>A0ABY6Z918_9BACL</name>
<reference evidence="3" key="1">
    <citation type="submission" date="2022-08" db="EMBL/GenBank/DDBJ databases">
        <title>Alicyclobacillus dauci DSM2870, complete genome.</title>
        <authorList>
            <person name="Wang Q."/>
            <person name="Cai R."/>
            <person name="Wang Z."/>
        </authorList>
    </citation>
    <scope>NUCLEOTIDE SEQUENCE</scope>
    <source>
        <strain evidence="3">DSM 28700</strain>
    </source>
</reference>
<dbReference type="GO" id="GO:0004519">
    <property type="term" value="F:endonuclease activity"/>
    <property type="evidence" value="ECO:0007669"/>
    <property type="project" value="UniProtKB-KW"/>
</dbReference>
<proteinExistence type="predicted"/>
<dbReference type="PANTHER" id="PTHR30015:SF6">
    <property type="entry name" value="SLL1429 PROTEIN"/>
    <property type="match status" value="1"/>
</dbReference>
<gene>
    <name evidence="3" type="ORF">NZD86_11395</name>
</gene>
<protein>
    <submittedName>
        <fullName evidence="3">Restriction endonuclease</fullName>
    </submittedName>
</protein>
<keyword evidence="4" id="KW-1185">Reference proteome</keyword>
<keyword evidence="3" id="KW-0255">Endonuclease</keyword>
<keyword evidence="3" id="KW-0378">Hydrolase</keyword>
<dbReference type="InterPro" id="IPR011856">
    <property type="entry name" value="tRNA_endonuc-like_dom_sf"/>
</dbReference>
<dbReference type="EMBL" id="CP104064">
    <property type="protein sequence ID" value="WAH39033.1"/>
    <property type="molecule type" value="Genomic_DNA"/>
</dbReference>